<dbReference type="Gene3D" id="3.20.20.370">
    <property type="entry name" value="Glycoside hydrolase/deacetylase"/>
    <property type="match status" value="1"/>
</dbReference>
<dbReference type="InterPro" id="IPR002509">
    <property type="entry name" value="NODB_dom"/>
</dbReference>
<organism evidence="2 3">
    <name type="scientific">Candidatus Propionivibrio dominans</name>
    <dbReference type="NCBI Taxonomy" id="2954373"/>
    <lineage>
        <taxon>Bacteria</taxon>
        <taxon>Pseudomonadati</taxon>
        <taxon>Pseudomonadota</taxon>
        <taxon>Betaproteobacteria</taxon>
        <taxon>Rhodocyclales</taxon>
        <taxon>Rhodocyclaceae</taxon>
        <taxon>Propionivibrio</taxon>
    </lineage>
</organism>
<dbReference type="EMBL" id="JADJNC010000052">
    <property type="protein sequence ID" value="MBK7424826.1"/>
    <property type="molecule type" value="Genomic_DNA"/>
</dbReference>
<accession>A0A9D7FN31</accession>
<dbReference type="GO" id="GO:0005975">
    <property type="term" value="P:carbohydrate metabolic process"/>
    <property type="evidence" value="ECO:0007669"/>
    <property type="project" value="InterPro"/>
</dbReference>
<comment type="caution">
    <text evidence="2">The sequence shown here is derived from an EMBL/GenBank/DDBJ whole genome shotgun (WGS) entry which is preliminary data.</text>
</comment>
<feature type="domain" description="NodB homology" evidence="1">
    <location>
        <begin position="2"/>
        <end position="110"/>
    </location>
</feature>
<evidence type="ECO:0000313" key="3">
    <source>
        <dbReference type="Proteomes" id="UP000886602"/>
    </source>
</evidence>
<name>A0A9D7FN31_9RHOO</name>
<dbReference type="Pfam" id="PF01522">
    <property type="entry name" value="Polysacc_deac_1"/>
    <property type="match status" value="1"/>
</dbReference>
<evidence type="ECO:0000259" key="1">
    <source>
        <dbReference type="Pfam" id="PF01522"/>
    </source>
</evidence>
<dbReference type="AlphaFoldDB" id="A0A9D7FN31"/>
<evidence type="ECO:0000313" key="2">
    <source>
        <dbReference type="EMBL" id="MBK7424826.1"/>
    </source>
</evidence>
<gene>
    <name evidence="2" type="ORF">IPJ48_18050</name>
</gene>
<dbReference type="InterPro" id="IPR011330">
    <property type="entry name" value="Glyco_hydro/deAcase_b/a-brl"/>
</dbReference>
<dbReference type="GO" id="GO:0016810">
    <property type="term" value="F:hydrolase activity, acting on carbon-nitrogen (but not peptide) bonds"/>
    <property type="evidence" value="ECO:0007669"/>
    <property type="project" value="InterPro"/>
</dbReference>
<dbReference type="Proteomes" id="UP000886602">
    <property type="component" value="Unassembled WGS sequence"/>
</dbReference>
<reference evidence="2" key="1">
    <citation type="submission" date="2020-10" db="EMBL/GenBank/DDBJ databases">
        <title>Connecting structure to function with the recovery of over 1000 high-quality activated sludge metagenome-assembled genomes encoding full-length rRNA genes using long-read sequencing.</title>
        <authorList>
            <person name="Singleton C.M."/>
            <person name="Petriglieri F."/>
            <person name="Kristensen J.M."/>
            <person name="Kirkegaard R.H."/>
            <person name="Michaelsen T.Y."/>
            <person name="Andersen M.H."/>
            <person name="Karst S.M."/>
            <person name="Dueholm M.S."/>
            <person name="Nielsen P.H."/>
            <person name="Albertsen M."/>
        </authorList>
    </citation>
    <scope>NUCLEOTIDE SEQUENCE</scope>
    <source>
        <strain evidence="2">EsbW_18-Q3-R4-48_MAXAC.044</strain>
    </source>
</reference>
<protein>
    <submittedName>
        <fullName evidence="2">Polysaccharide deacetylase family protein</fullName>
    </submittedName>
</protein>
<proteinExistence type="predicted"/>
<sequence>MRLVDILRRHGAKATFNLNAGLHDRHRQFGWIYESTEVSRLGWDEMKEVYQGFTVANHSHGTPGLELMERAAARREIAEGRDPPAAVFQGKRYQGLPIRSGSSNEDIVQLSCSPVTYTRGPLLTSVTRSPGRRRCSSRCHSRT</sequence>
<dbReference type="SUPFAM" id="SSF88713">
    <property type="entry name" value="Glycoside hydrolase/deacetylase"/>
    <property type="match status" value="1"/>
</dbReference>